<reference evidence="13 14" key="1">
    <citation type="journal article" date="2021" name="Elife">
        <title>Chloroplast acquisition without the gene transfer in kleptoplastic sea slugs, Plakobranchus ocellatus.</title>
        <authorList>
            <person name="Maeda T."/>
            <person name="Takahashi S."/>
            <person name="Yoshida T."/>
            <person name="Shimamura S."/>
            <person name="Takaki Y."/>
            <person name="Nagai Y."/>
            <person name="Toyoda A."/>
            <person name="Suzuki Y."/>
            <person name="Arimoto A."/>
            <person name="Ishii H."/>
            <person name="Satoh N."/>
            <person name="Nishiyama T."/>
            <person name="Hasebe M."/>
            <person name="Maruyama T."/>
            <person name="Minagawa J."/>
            <person name="Obokata J."/>
            <person name="Shigenobu S."/>
        </authorList>
    </citation>
    <scope>NUCLEOTIDE SEQUENCE [LARGE SCALE GENOMIC DNA]</scope>
</reference>
<protein>
    <submittedName>
        <fullName evidence="13">Octopamine receptor</fullName>
    </submittedName>
</protein>
<evidence type="ECO:0000256" key="7">
    <source>
        <dbReference type="ARBA" id="ARBA00023157"/>
    </source>
</evidence>
<feature type="transmembrane region" description="Helical" evidence="11">
    <location>
        <begin position="41"/>
        <end position="64"/>
    </location>
</feature>
<keyword evidence="8 10" id="KW-0675">Receptor</keyword>
<dbReference type="Pfam" id="PF00001">
    <property type="entry name" value="7tm_1"/>
    <property type="match status" value="1"/>
</dbReference>
<proteinExistence type="inferred from homology"/>
<dbReference type="InterPro" id="IPR017452">
    <property type="entry name" value="GPCR_Rhodpsn_7TM"/>
</dbReference>
<dbReference type="GO" id="GO:0071880">
    <property type="term" value="P:adenylate cyclase-activating adrenergic receptor signaling pathway"/>
    <property type="evidence" value="ECO:0007669"/>
    <property type="project" value="TreeGrafter"/>
</dbReference>
<comment type="similarity">
    <text evidence="10">Belongs to the G-protein coupled receptor 1 family.</text>
</comment>
<evidence type="ECO:0000256" key="8">
    <source>
        <dbReference type="ARBA" id="ARBA00023170"/>
    </source>
</evidence>
<evidence type="ECO:0000259" key="12">
    <source>
        <dbReference type="PROSITE" id="PS50262"/>
    </source>
</evidence>
<keyword evidence="9 10" id="KW-0807">Transducer</keyword>
<dbReference type="SUPFAM" id="SSF81321">
    <property type="entry name" value="Family A G protein-coupled receptor-like"/>
    <property type="match status" value="1"/>
</dbReference>
<dbReference type="GO" id="GO:0043410">
    <property type="term" value="P:positive regulation of MAPK cascade"/>
    <property type="evidence" value="ECO:0007669"/>
    <property type="project" value="TreeGrafter"/>
</dbReference>
<dbReference type="Proteomes" id="UP000735302">
    <property type="component" value="Unassembled WGS sequence"/>
</dbReference>
<keyword evidence="3 10" id="KW-0812">Transmembrane</keyword>
<dbReference type="GO" id="GO:0004993">
    <property type="term" value="F:G protein-coupled serotonin receptor activity"/>
    <property type="evidence" value="ECO:0007669"/>
    <property type="project" value="UniProtKB-ARBA"/>
</dbReference>
<feature type="domain" description="G-protein coupled receptors family 1 profile" evidence="12">
    <location>
        <begin position="1"/>
        <end position="375"/>
    </location>
</feature>
<dbReference type="PANTHER" id="PTHR24248:SF199">
    <property type="entry name" value="IP13425P-RELATED"/>
    <property type="match status" value="1"/>
</dbReference>
<feature type="transmembrane region" description="Helical" evidence="11">
    <location>
        <begin position="6"/>
        <end position="29"/>
    </location>
</feature>
<name>A0AAV4DT33_9GAST</name>
<evidence type="ECO:0000256" key="5">
    <source>
        <dbReference type="ARBA" id="ARBA00023040"/>
    </source>
</evidence>
<dbReference type="EMBL" id="BLXT01008250">
    <property type="protein sequence ID" value="GFO47150.1"/>
    <property type="molecule type" value="Genomic_DNA"/>
</dbReference>
<evidence type="ECO:0000313" key="13">
    <source>
        <dbReference type="EMBL" id="GFO47150.1"/>
    </source>
</evidence>
<comment type="caution">
    <text evidence="13">The sequence shown here is derived from an EMBL/GenBank/DDBJ whole genome shotgun (WGS) entry which is preliminary data.</text>
</comment>
<dbReference type="Gene3D" id="1.20.1070.10">
    <property type="entry name" value="Rhodopsin 7-helix transmembrane proteins"/>
    <property type="match status" value="2"/>
</dbReference>
<keyword evidence="4 11" id="KW-1133">Transmembrane helix</keyword>
<dbReference type="GO" id="GO:0005886">
    <property type="term" value="C:plasma membrane"/>
    <property type="evidence" value="ECO:0007669"/>
    <property type="project" value="UniProtKB-SubCell"/>
</dbReference>
<keyword evidence="14" id="KW-1185">Reference proteome</keyword>
<organism evidence="13 14">
    <name type="scientific">Plakobranchus ocellatus</name>
    <dbReference type="NCBI Taxonomy" id="259542"/>
    <lineage>
        <taxon>Eukaryota</taxon>
        <taxon>Metazoa</taxon>
        <taxon>Spiralia</taxon>
        <taxon>Lophotrochozoa</taxon>
        <taxon>Mollusca</taxon>
        <taxon>Gastropoda</taxon>
        <taxon>Heterobranchia</taxon>
        <taxon>Euthyneura</taxon>
        <taxon>Panpulmonata</taxon>
        <taxon>Sacoglossa</taxon>
        <taxon>Placobranchoidea</taxon>
        <taxon>Plakobranchidae</taxon>
        <taxon>Plakobranchus</taxon>
    </lineage>
</organism>
<evidence type="ECO:0000256" key="3">
    <source>
        <dbReference type="ARBA" id="ARBA00022692"/>
    </source>
</evidence>
<evidence type="ECO:0000313" key="14">
    <source>
        <dbReference type="Proteomes" id="UP000735302"/>
    </source>
</evidence>
<feature type="transmembrane region" description="Helical" evidence="11">
    <location>
        <begin position="359"/>
        <end position="379"/>
    </location>
</feature>
<evidence type="ECO:0000256" key="1">
    <source>
        <dbReference type="ARBA" id="ARBA00004651"/>
    </source>
</evidence>
<accession>A0AAV4DT33</accession>
<evidence type="ECO:0000256" key="2">
    <source>
        <dbReference type="ARBA" id="ARBA00022475"/>
    </source>
</evidence>
<evidence type="ECO:0000256" key="4">
    <source>
        <dbReference type="ARBA" id="ARBA00022989"/>
    </source>
</evidence>
<evidence type="ECO:0000256" key="6">
    <source>
        <dbReference type="ARBA" id="ARBA00023136"/>
    </source>
</evidence>
<keyword evidence="5 10" id="KW-0297">G-protein coupled receptor</keyword>
<dbReference type="InterPro" id="IPR000276">
    <property type="entry name" value="GPCR_Rhodpsn"/>
</dbReference>
<keyword evidence="7" id="KW-1015">Disulfide bond</keyword>
<keyword evidence="2" id="KW-1003">Cell membrane</keyword>
<keyword evidence="6 11" id="KW-0472">Membrane</keyword>
<sequence length="403" mass="45717">MISLNIGLVSISILHVTVLAVDRYLYILWPFDYTQRVTRSRVLLTAGGIWMLGLGFLLLLTIQFQSEIYGTICMLAQAPVAYTHWPFFFIYFLCSMLVFTCTFGITRIALDHRRREKMSMLAQAATTSWRSDTNKDSVNEFYGNDCRGTDRAAVNVQNKNGGLCGEYQNKDSLKASIVSMILESIINKVATDLQFAYFVKSDYGAMFDIVQDGDCSVHSDFVKTETLANLCRETSVQNISPEATKAYNISYSEGFEAAISIAPNHLKTNKNEKGSRKTFNKTGKCVRNAHKMLDLSQNEPNNDKNKERIGLFRTENLKIIKFIIVIFGSFFICTFPSMLLISIVKIMDIPVVSDNTIEFLHFPIVSNSGMNFLIITYMNKDFRAALAQRLSCCRVFCWRHFAP</sequence>
<dbReference type="AlphaFoldDB" id="A0AAV4DT33"/>
<dbReference type="PROSITE" id="PS50262">
    <property type="entry name" value="G_PROTEIN_RECEP_F1_2"/>
    <property type="match status" value="1"/>
</dbReference>
<feature type="transmembrane region" description="Helical" evidence="11">
    <location>
        <begin position="322"/>
        <end position="347"/>
    </location>
</feature>
<evidence type="ECO:0000256" key="11">
    <source>
        <dbReference type="SAM" id="Phobius"/>
    </source>
</evidence>
<dbReference type="PANTHER" id="PTHR24248">
    <property type="entry name" value="ADRENERGIC RECEPTOR-RELATED G-PROTEIN COUPLED RECEPTOR"/>
    <property type="match status" value="1"/>
</dbReference>
<evidence type="ECO:0000256" key="10">
    <source>
        <dbReference type="RuleBase" id="RU000688"/>
    </source>
</evidence>
<gene>
    <name evidence="13" type="ORF">PoB_007365500</name>
</gene>
<evidence type="ECO:0000256" key="9">
    <source>
        <dbReference type="ARBA" id="ARBA00023224"/>
    </source>
</evidence>
<comment type="subcellular location">
    <subcellularLocation>
        <location evidence="1">Cell membrane</location>
        <topology evidence="1">Multi-pass membrane protein</topology>
    </subcellularLocation>
</comment>
<dbReference type="PROSITE" id="PS00237">
    <property type="entry name" value="G_PROTEIN_RECEP_F1_1"/>
    <property type="match status" value="1"/>
</dbReference>
<dbReference type="PRINTS" id="PR00237">
    <property type="entry name" value="GPCRRHODOPSN"/>
</dbReference>
<feature type="transmembrane region" description="Helical" evidence="11">
    <location>
        <begin position="84"/>
        <end position="110"/>
    </location>
</feature>